<evidence type="ECO:0000256" key="1">
    <source>
        <dbReference type="SAM" id="Phobius"/>
    </source>
</evidence>
<gene>
    <name evidence="3" type="ORF">GFH30_09330</name>
    <name evidence="2" type="ORF">GHJ48_04720</name>
</gene>
<dbReference type="AlphaFoldDB" id="A0A5Q0P379"/>
<keyword evidence="1" id="KW-1133">Transmembrane helix</keyword>
<dbReference type="RefSeq" id="WP_153372040.1">
    <property type="nucleotide sequence ID" value="NZ_CP045650.1"/>
</dbReference>
<evidence type="ECO:0000313" key="2">
    <source>
        <dbReference type="EMBL" id="MQW91701.1"/>
    </source>
</evidence>
<keyword evidence="1" id="KW-0812">Transmembrane</keyword>
<organism evidence="2 5">
    <name type="scientific">Acinetobacter wanghuae</name>
    <dbReference type="NCBI Taxonomy" id="2662362"/>
    <lineage>
        <taxon>Bacteria</taxon>
        <taxon>Pseudomonadati</taxon>
        <taxon>Pseudomonadota</taxon>
        <taxon>Gammaproteobacteria</taxon>
        <taxon>Moraxellales</taxon>
        <taxon>Moraxellaceae</taxon>
        <taxon>Acinetobacter</taxon>
    </lineage>
</organism>
<keyword evidence="4" id="KW-1185">Reference proteome</keyword>
<evidence type="ECO:0000313" key="3">
    <source>
        <dbReference type="EMBL" id="QGA11579.1"/>
    </source>
</evidence>
<keyword evidence="1" id="KW-0472">Membrane</keyword>
<sequence length="242" mass="28562">MQSTQVSLLLAHVKSLYPKAFQRNYVFYGQIKTKGVLDDRKEFIPWILALMIFVPISLVLKDYFLAVFDTDDAFKAHTSAVIAILLFLMLIVPLIIKQMKHSSHSLYQQLKHSPIKLTVVIVLEALNLAFLQSSFVLWLLLFFGVSFGFVRFYKENLFRNESKESDLYQLQQLRLACFWAYKQTYHLRFQLCFQSKTSPQYSLKKKQLKHYSNLHTQLFKAEHEYCKKIKHIDLDSYLDELT</sequence>
<evidence type="ECO:0000313" key="4">
    <source>
        <dbReference type="Proteomes" id="UP000327478"/>
    </source>
</evidence>
<dbReference type="EMBL" id="WITK01000005">
    <property type="protein sequence ID" value="MQW91701.1"/>
    <property type="molecule type" value="Genomic_DNA"/>
</dbReference>
<feature type="transmembrane region" description="Helical" evidence="1">
    <location>
        <begin position="137"/>
        <end position="153"/>
    </location>
</feature>
<accession>A0A5Q0P379</accession>
<proteinExistence type="predicted"/>
<feature type="transmembrane region" description="Helical" evidence="1">
    <location>
        <begin position="76"/>
        <end position="95"/>
    </location>
</feature>
<dbReference type="EMBL" id="CP045650">
    <property type="protein sequence ID" value="QGA11579.1"/>
    <property type="molecule type" value="Genomic_DNA"/>
</dbReference>
<reference evidence="4 5" key="1">
    <citation type="submission" date="2019-10" db="EMBL/GenBank/DDBJ databases">
        <authorList>
            <person name="Dong K."/>
        </authorList>
    </citation>
    <scope>NUCLEOTIDE SEQUENCE [LARGE SCALE GENOMIC DNA]</scope>
    <source>
        <strain evidence="4">dk386</strain>
        <strain evidence="3">Dk386</strain>
        <strain evidence="5">dk771</strain>
        <strain evidence="2">Dk771</strain>
    </source>
</reference>
<evidence type="ECO:0000313" key="5">
    <source>
        <dbReference type="Proteomes" id="UP000480556"/>
    </source>
</evidence>
<dbReference type="Proteomes" id="UP000327478">
    <property type="component" value="Chromosome"/>
</dbReference>
<name>A0A5Q0P379_9GAMM</name>
<feature type="transmembrane region" description="Helical" evidence="1">
    <location>
        <begin position="43"/>
        <end position="64"/>
    </location>
</feature>
<protein>
    <submittedName>
        <fullName evidence="2">Uncharacterized protein</fullName>
    </submittedName>
</protein>
<dbReference type="Proteomes" id="UP000480556">
    <property type="component" value="Unassembled WGS sequence"/>
</dbReference>